<feature type="domain" description="DUF1206" evidence="2">
    <location>
        <begin position="189"/>
        <end position="257"/>
    </location>
</feature>
<sequence>MSPGTRKFLRGAGRAGFAARGVVYLLIGYLAVRIAFGHSGGEADRQGALRHIAGEPFGTEALWLLAAGFAGMTLWRGAAALTGKGQKKGARVAGAARAAFYAFVCWGTALYAAGAGGGSGGDSSSRDWTARALALPGGQFVVGAAGVGLGSAGVVIVVKAFRRTFLKKLDTATMSPRTRTVVTALGVGGNAARGAVYAAAGFFVLVAAIRFDPGRAKGMDDTLRALARTPAGPWLLVTVAVGLLLFGGFSFASARYRRT</sequence>
<dbReference type="AlphaFoldDB" id="A0AA90GVM9"/>
<feature type="transmembrane region" description="Helical" evidence="1">
    <location>
        <begin position="231"/>
        <end position="252"/>
    </location>
</feature>
<protein>
    <submittedName>
        <fullName evidence="4">DUF1206 domain-containing protein</fullName>
    </submittedName>
</protein>
<feature type="transmembrane region" description="Helical" evidence="1">
    <location>
        <begin position="182"/>
        <end position="211"/>
    </location>
</feature>
<feature type="domain" description="DUF1206" evidence="2">
    <location>
        <begin position="95"/>
        <end position="163"/>
    </location>
</feature>
<keyword evidence="1" id="KW-1133">Transmembrane helix</keyword>
<evidence type="ECO:0000259" key="2">
    <source>
        <dbReference type="Pfam" id="PF06724"/>
    </source>
</evidence>
<evidence type="ECO:0000313" key="3">
    <source>
        <dbReference type="EMBL" id="MDI5965405.1"/>
    </source>
</evidence>
<gene>
    <name evidence="3" type="ORF">POF43_022210</name>
    <name evidence="4" type="ORF">POF50_006150</name>
</gene>
<evidence type="ECO:0000256" key="1">
    <source>
        <dbReference type="SAM" id="Phobius"/>
    </source>
</evidence>
<dbReference type="RefSeq" id="WP_271316823.1">
    <property type="nucleotide sequence ID" value="NZ_JAAGKO020000034.1"/>
</dbReference>
<feature type="transmembrane region" description="Helical" evidence="1">
    <location>
        <begin position="21"/>
        <end position="41"/>
    </location>
</feature>
<comment type="caution">
    <text evidence="4">The sequence shown here is derived from an EMBL/GenBank/DDBJ whole genome shotgun (WGS) entry which is preliminary data.</text>
</comment>
<feature type="transmembrane region" description="Helical" evidence="1">
    <location>
        <begin position="61"/>
        <end position="78"/>
    </location>
</feature>
<reference evidence="4 5" key="1">
    <citation type="submission" date="2023-05" db="EMBL/GenBank/DDBJ databases">
        <title>Streptantibioticus silvisoli sp. nov., acidotolerant actinomycetes 1 from pine litter.</title>
        <authorList>
            <person name="Swiecimska M."/>
            <person name="Golinska P."/>
            <person name="Sangal V."/>
            <person name="Wachnowicz B."/>
            <person name="Goodfellow M."/>
        </authorList>
    </citation>
    <scope>NUCLEOTIDE SEQUENCE</scope>
    <source>
        <strain evidence="4">SL13</strain>
        <strain evidence="3 5">SL54</strain>
    </source>
</reference>
<feature type="domain" description="DUF1206" evidence="2">
    <location>
        <begin position="15"/>
        <end position="82"/>
    </location>
</feature>
<keyword evidence="1" id="KW-0812">Transmembrane</keyword>
<proteinExistence type="predicted"/>
<dbReference type="EMBL" id="JAAGKO020000034">
    <property type="protein sequence ID" value="MDI5965405.1"/>
    <property type="molecule type" value="Genomic_DNA"/>
</dbReference>
<organism evidence="4">
    <name type="scientific">Streptantibioticus silvisoli</name>
    <dbReference type="NCBI Taxonomy" id="2705255"/>
    <lineage>
        <taxon>Bacteria</taxon>
        <taxon>Bacillati</taxon>
        <taxon>Actinomycetota</taxon>
        <taxon>Actinomycetes</taxon>
        <taxon>Kitasatosporales</taxon>
        <taxon>Streptomycetaceae</taxon>
        <taxon>Streptantibioticus</taxon>
    </lineage>
</organism>
<evidence type="ECO:0000313" key="4">
    <source>
        <dbReference type="EMBL" id="MDI5968928.1"/>
    </source>
</evidence>
<evidence type="ECO:0000313" key="5">
    <source>
        <dbReference type="Proteomes" id="UP001156398"/>
    </source>
</evidence>
<accession>A0AA90GVM9</accession>
<dbReference type="InterPro" id="IPR009597">
    <property type="entry name" value="DUF1206"/>
</dbReference>
<dbReference type="Pfam" id="PF06724">
    <property type="entry name" value="DUF1206"/>
    <property type="match status" value="3"/>
</dbReference>
<dbReference type="Proteomes" id="UP001156398">
    <property type="component" value="Unassembled WGS sequence"/>
</dbReference>
<dbReference type="EMBL" id="JABXJJ020000007">
    <property type="protein sequence ID" value="MDI5968928.1"/>
    <property type="molecule type" value="Genomic_DNA"/>
</dbReference>
<feature type="transmembrane region" description="Helical" evidence="1">
    <location>
        <begin position="99"/>
        <end position="120"/>
    </location>
</feature>
<name>A0AA90GVM9_9ACTN</name>
<feature type="transmembrane region" description="Helical" evidence="1">
    <location>
        <begin position="140"/>
        <end position="161"/>
    </location>
</feature>
<keyword evidence="5" id="KW-1185">Reference proteome</keyword>
<keyword evidence="1" id="KW-0472">Membrane</keyword>